<comment type="similarity">
    <text evidence="4">Belongs to the SctE/SipB/YopB family.</text>
</comment>
<comment type="caution">
    <text evidence="8">The sequence shown here is derived from an EMBL/GenBank/DDBJ whole genome shotgun (WGS) entry which is preliminary data.</text>
</comment>
<sequence length="755" mass="85147">MSEKINSDHNIKVVFSSLISHEVEKMKKNNINESQRVAATVNSHYITYKLSDEKKHNDAPILRAPLEQEKSNEKIDLKSDSKYKIGAFSVQDKQGGFILKSSNMTEGSLSRNKKNELLTVRKNFYDDENNNLLSSHLEEKKHESILSNKQNKLSNKIENSPTPKLSTEPSKKENSTYDFLYLQLSYQNLIHQNILDKIKNTDKYEYYLNRLKDLSKGVDGLRENYKPTLDKVNKYKDAFIDYWMEINKEIKDRKITTESNLAAFLANKNIKNSVLKDLLSKKINSRAEMENFLKSNFSFMNLPSDISKFDLSELDNLYSQISSFLDNAFKFMPNVVMSEDKLSSISSHHNELKALINKNQDKSISDSLISLQEQYRNIVGVQSKIELEIMSDSLSGMALLTFLLAKVRELTMKVMLQRSESEQKLFDEMQDVTTRTLKEKIEDQKAQIKKQEEIQFWAGIGLKILGGLLTLVAGVAAIFTAGASLALVGVAVVMMVASVTLTVADEIYQAIHGSSFMEEAMKPISEAIGEAIDKIADFIVDMLNTSLNILKDFGMPTDMLEKMKEAMKNKLKMAIKIITGVALLIGAVALSFVAGPASNALTSVAQKVFTEQVKETLKRILNDFLEAMLGKMIKQIIIEAMEEMLKTFNKFLSKNIAGEALNLVHKTLAVSKLMTAGAANIVNIYTATITDKIIRSVAESKKLEEILKIIQLLMDRLMESYHEQVESLTEMLNAMSEQSSISNKTKSNIIKNISI</sequence>
<protein>
    <submittedName>
        <fullName evidence="8">SipB family cell invasion protein</fullName>
    </submittedName>
</protein>
<dbReference type="AlphaFoldDB" id="A0AAJ3LSZ5"/>
<feature type="transmembrane region" description="Helical" evidence="6">
    <location>
        <begin position="573"/>
        <end position="594"/>
    </location>
</feature>
<evidence type="ECO:0000313" key="8">
    <source>
        <dbReference type="EMBL" id="OAT44957.1"/>
    </source>
</evidence>
<evidence type="ECO:0000256" key="4">
    <source>
        <dbReference type="ARBA" id="ARBA00035640"/>
    </source>
</evidence>
<dbReference type="InterPro" id="IPR006972">
    <property type="entry name" value="BipB-like_C"/>
</dbReference>
<evidence type="ECO:0000256" key="1">
    <source>
        <dbReference type="ARBA" id="ARBA00004301"/>
    </source>
</evidence>
<evidence type="ECO:0000313" key="9">
    <source>
        <dbReference type="Proteomes" id="UP000078250"/>
    </source>
</evidence>
<keyword evidence="3" id="KW-0843">Virulence</keyword>
<keyword evidence="6" id="KW-0812">Transmembrane</keyword>
<dbReference type="EMBL" id="LXEV01000036">
    <property type="protein sequence ID" value="OAT44957.1"/>
    <property type="molecule type" value="Genomic_DNA"/>
</dbReference>
<organism evidence="8 9">
    <name type="scientific">Proteus hauseri ATCC 700826</name>
    <dbReference type="NCBI Taxonomy" id="1354271"/>
    <lineage>
        <taxon>Bacteria</taxon>
        <taxon>Pseudomonadati</taxon>
        <taxon>Pseudomonadota</taxon>
        <taxon>Gammaproteobacteria</taxon>
        <taxon>Enterobacterales</taxon>
        <taxon>Morganellaceae</taxon>
        <taxon>Proteus</taxon>
    </lineage>
</organism>
<feature type="region of interest" description="Disordered" evidence="5">
    <location>
        <begin position="136"/>
        <end position="171"/>
    </location>
</feature>
<keyword evidence="6" id="KW-1133">Transmembrane helix</keyword>
<proteinExistence type="inferred from homology"/>
<feature type="domain" description="Translocator protein BipB-like C-terminal" evidence="7">
    <location>
        <begin position="403"/>
        <end position="752"/>
    </location>
</feature>
<evidence type="ECO:0000256" key="2">
    <source>
        <dbReference type="ARBA" id="ARBA00022870"/>
    </source>
</evidence>
<evidence type="ECO:0000256" key="6">
    <source>
        <dbReference type="SAM" id="Phobius"/>
    </source>
</evidence>
<comment type="subcellular location">
    <subcellularLocation>
        <location evidence="1">Host membrane</location>
        <topology evidence="1">Multi-pass membrane protein</topology>
    </subcellularLocation>
</comment>
<accession>A0AAJ3LSZ5</accession>
<feature type="compositionally biased region" description="Polar residues" evidence="5">
    <location>
        <begin position="145"/>
        <end position="168"/>
    </location>
</feature>
<keyword evidence="2" id="KW-1043">Host membrane</keyword>
<dbReference type="Pfam" id="PF04888">
    <property type="entry name" value="SseC"/>
    <property type="match status" value="1"/>
</dbReference>
<dbReference type="Proteomes" id="UP000078250">
    <property type="component" value="Unassembled WGS sequence"/>
</dbReference>
<keyword evidence="9" id="KW-1185">Reference proteome</keyword>
<keyword evidence="6" id="KW-0472">Membrane</keyword>
<dbReference type="RefSeq" id="WP_064721219.1">
    <property type="nucleotide sequence ID" value="NZ_LXEV01000036.1"/>
</dbReference>
<name>A0AAJ3LSZ5_PROHU</name>
<evidence type="ECO:0000256" key="3">
    <source>
        <dbReference type="ARBA" id="ARBA00023026"/>
    </source>
</evidence>
<evidence type="ECO:0000256" key="5">
    <source>
        <dbReference type="SAM" id="MobiDB-lite"/>
    </source>
</evidence>
<dbReference type="GO" id="GO:0033644">
    <property type="term" value="C:host cell membrane"/>
    <property type="evidence" value="ECO:0007669"/>
    <property type="project" value="UniProtKB-SubCell"/>
</dbReference>
<reference evidence="8 9" key="1">
    <citation type="submission" date="2016-04" db="EMBL/GenBank/DDBJ databases">
        <title>ATOL: Assembling a taxonomically balanced genome-scale reconstruction of the evolutionary history of the Enterobacteriaceae.</title>
        <authorList>
            <person name="Plunkett G.III."/>
            <person name="Neeno-Eckwall E.C."/>
            <person name="Glasner J.D."/>
            <person name="Perna N.T."/>
        </authorList>
    </citation>
    <scope>NUCLEOTIDE SEQUENCE [LARGE SCALE GENOMIC DNA]</scope>
    <source>
        <strain evidence="8 9">ATCC 700826</strain>
    </source>
</reference>
<gene>
    <name evidence="8" type="ORF">M997_3323</name>
</gene>
<evidence type="ECO:0000259" key="7">
    <source>
        <dbReference type="Pfam" id="PF04888"/>
    </source>
</evidence>